<dbReference type="Gene3D" id="3.30.1150.10">
    <property type="match status" value="2"/>
</dbReference>
<name>A0A4Y8PGJ6_9BACT</name>
<keyword evidence="3" id="KW-0813">Transport</keyword>
<comment type="subcellular location">
    <subcellularLocation>
        <location evidence="1">Cell inner membrane</location>
        <topology evidence="1">Single-pass membrane protein</topology>
        <orientation evidence="1">Periplasmic side</orientation>
    </subcellularLocation>
</comment>
<dbReference type="EMBL" id="LXQC01000101">
    <property type="protein sequence ID" value="TFE71065.1"/>
    <property type="molecule type" value="Genomic_DNA"/>
</dbReference>
<evidence type="ECO:0000256" key="6">
    <source>
        <dbReference type="ARBA" id="ARBA00022692"/>
    </source>
</evidence>
<sequence length="229" mass="26139">MFSALEYLILLNPLEKKYDFKVILLFSLILFGLSFIPLRADNSQSSGSRFENSNDSSDYQWTRHRRRENRKVYIQVEIYPDGGVKSAKIYKSSGYPDLDETALFSAKQWKFSSKKAGDQSIRKKIICVRFASSMNPRSSSDHHAVSKKTWVSYILADVSHTGHVKSVRLYKSSGDQGLDSMALNAVRRWKLHPARKGNTPIASQVIIPVQFHIKHYPKKQLSLSVQGQQ</sequence>
<keyword evidence="9" id="KW-0472">Membrane</keyword>
<keyword evidence="6" id="KW-0812">Transmembrane</keyword>
<evidence type="ECO:0000259" key="11">
    <source>
        <dbReference type="PROSITE" id="PS52015"/>
    </source>
</evidence>
<dbReference type="InterPro" id="IPR006260">
    <property type="entry name" value="TonB/TolA_C"/>
</dbReference>
<evidence type="ECO:0000313" key="12">
    <source>
        <dbReference type="EMBL" id="TFE71065.1"/>
    </source>
</evidence>
<dbReference type="GO" id="GO:0055085">
    <property type="term" value="P:transmembrane transport"/>
    <property type="evidence" value="ECO:0007669"/>
    <property type="project" value="InterPro"/>
</dbReference>
<dbReference type="PANTHER" id="PTHR33446:SF2">
    <property type="entry name" value="PROTEIN TONB"/>
    <property type="match status" value="1"/>
</dbReference>
<evidence type="ECO:0000313" key="13">
    <source>
        <dbReference type="Proteomes" id="UP000297713"/>
    </source>
</evidence>
<comment type="similarity">
    <text evidence="2">Belongs to the TonB family.</text>
</comment>
<comment type="caution">
    <text evidence="12">The sequence shown here is derived from an EMBL/GenBank/DDBJ whole genome shotgun (WGS) entry which is preliminary data.</text>
</comment>
<dbReference type="SUPFAM" id="SSF74653">
    <property type="entry name" value="TolA/TonB C-terminal domain"/>
    <property type="match status" value="2"/>
</dbReference>
<dbReference type="AlphaFoldDB" id="A0A4Y8PGJ6"/>
<evidence type="ECO:0000256" key="1">
    <source>
        <dbReference type="ARBA" id="ARBA00004383"/>
    </source>
</evidence>
<evidence type="ECO:0000256" key="10">
    <source>
        <dbReference type="SAM" id="MobiDB-lite"/>
    </source>
</evidence>
<keyword evidence="8" id="KW-1133">Transmembrane helix</keyword>
<dbReference type="PANTHER" id="PTHR33446">
    <property type="entry name" value="PROTEIN TONB-RELATED"/>
    <property type="match status" value="1"/>
</dbReference>
<gene>
    <name evidence="12" type="ORF">A7Q10_05460</name>
</gene>
<organism evidence="12 13">
    <name type="scientific">Methylacidiphilum caldifontis</name>
    <dbReference type="NCBI Taxonomy" id="2795386"/>
    <lineage>
        <taxon>Bacteria</taxon>
        <taxon>Pseudomonadati</taxon>
        <taxon>Verrucomicrobiota</taxon>
        <taxon>Methylacidiphilae</taxon>
        <taxon>Methylacidiphilales</taxon>
        <taxon>Methylacidiphilaceae</taxon>
        <taxon>Methylacidiphilum (ex Ratnadevi et al. 2023)</taxon>
    </lineage>
</organism>
<keyword evidence="4" id="KW-1003">Cell membrane</keyword>
<evidence type="ECO:0000256" key="9">
    <source>
        <dbReference type="ARBA" id="ARBA00023136"/>
    </source>
</evidence>
<evidence type="ECO:0000256" key="2">
    <source>
        <dbReference type="ARBA" id="ARBA00006555"/>
    </source>
</evidence>
<dbReference type="GO" id="GO:0015031">
    <property type="term" value="P:protein transport"/>
    <property type="evidence" value="ECO:0007669"/>
    <property type="project" value="UniProtKB-KW"/>
</dbReference>
<dbReference type="GO" id="GO:0031992">
    <property type="term" value="F:energy transducer activity"/>
    <property type="evidence" value="ECO:0007669"/>
    <property type="project" value="TreeGrafter"/>
</dbReference>
<reference evidence="12 13" key="1">
    <citation type="submission" date="2016-05" db="EMBL/GenBank/DDBJ databases">
        <title>Diversity and Homogeneity among Thermoacidophilic Verrucomicrobia Methanotrophs Linked with Geographical Origin.</title>
        <authorList>
            <person name="Erikstad H.-A."/>
            <person name="Smestad N.B."/>
            <person name="Ceballos R.M."/>
            <person name="Birkeland N.-K."/>
        </authorList>
    </citation>
    <scope>NUCLEOTIDE SEQUENCE [LARGE SCALE GENOMIC DNA]</scope>
    <source>
        <strain evidence="12 13">Phi</strain>
    </source>
</reference>
<keyword evidence="7" id="KW-0653">Protein transport</keyword>
<evidence type="ECO:0000256" key="3">
    <source>
        <dbReference type="ARBA" id="ARBA00022448"/>
    </source>
</evidence>
<dbReference type="InterPro" id="IPR037682">
    <property type="entry name" value="TonB_C"/>
</dbReference>
<evidence type="ECO:0000256" key="8">
    <source>
        <dbReference type="ARBA" id="ARBA00022989"/>
    </source>
</evidence>
<dbReference type="GO" id="GO:0098797">
    <property type="term" value="C:plasma membrane protein complex"/>
    <property type="evidence" value="ECO:0007669"/>
    <property type="project" value="TreeGrafter"/>
</dbReference>
<dbReference type="Pfam" id="PF03544">
    <property type="entry name" value="TonB_C"/>
    <property type="match status" value="2"/>
</dbReference>
<dbReference type="PROSITE" id="PS52015">
    <property type="entry name" value="TONB_CTD"/>
    <property type="match status" value="1"/>
</dbReference>
<keyword evidence="13" id="KW-1185">Reference proteome</keyword>
<accession>A0A4Y8PGJ6</accession>
<dbReference type="NCBIfam" id="TIGR01352">
    <property type="entry name" value="tonB_Cterm"/>
    <property type="match status" value="2"/>
</dbReference>
<evidence type="ECO:0000256" key="5">
    <source>
        <dbReference type="ARBA" id="ARBA00022519"/>
    </source>
</evidence>
<feature type="compositionally biased region" description="Polar residues" evidence="10">
    <location>
        <begin position="43"/>
        <end position="60"/>
    </location>
</feature>
<proteinExistence type="inferred from homology"/>
<keyword evidence="5" id="KW-0997">Cell inner membrane</keyword>
<evidence type="ECO:0000256" key="7">
    <source>
        <dbReference type="ARBA" id="ARBA00022927"/>
    </source>
</evidence>
<feature type="region of interest" description="Disordered" evidence="10">
    <location>
        <begin position="43"/>
        <end position="63"/>
    </location>
</feature>
<evidence type="ECO:0000256" key="4">
    <source>
        <dbReference type="ARBA" id="ARBA00022475"/>
    </source>
</evidence>
<dbReference type="Proteomes" id="UP000297713">
    <property type="component" value="Unassembled WGS sequence"/>
</dbReference>
<dbReference type="InterPro" id="IPR051045">
    <property type="entry name" value="TonB-dependent_transducer"/>
</dbReference>
<protein>
    <submittedName>
        <fullName evidence="12">Energy transducer TonB</fullName>
    </submittedName>
</protein>
<feature type="domain" description="TonB C-terminal" evidence="11">
    <location>
        <begin position="124"/>
        <end position="220"/>
    </location>
</feature>